<feature type="transmembrane region" description="Helical" evidence="5">
    <location>
        <begin position="138"/>
        <end position="156"/>
    </location>
</feature>
<sequence length="308" mass="34848">MENKLNCNKDTVNNSEIPLCTAHQAGNSQKNSDYSKIFGDPLNPGCKSVEKNFEASDMAPSASTNPSFDHPEGYITSDMNDTHLIKAEGLLFDNETIRKGFIRKVYSILMCQLLVTVLITAFFVFHKPTQYYFHAHREYFFGTLIFTIILVFFMVCCTNIRRKAPMNYIFLFVFTLAESFLVGIIASLYSSETILIAAALTVAVCLALTIFAFQTKWDFTTLNASLFIALLLFTAFGISTIFLYSKILSLIYATCGVLLFSLYLIHDTQLMMGGKHKYTISPEEYIFGALNLYLDVIRIFLHILSIRV</sequence>
<keyword evidence="2 5" id="KW-0812">Transmembrane</keyword>
<evidence type="ECO:0000313" key="6">
    <source>
        <dbReference type="EMBL" id="KAK0177679.1"/>
    </source>
</evidence>
<evidence type="ECO:0000256" key="3">
    <source>
        <dbReference type="ARBA" id="ARBA00022989"/>
    </source>
</evidence>
<feature type="transmembrane region" description="Helical" evidence="5">
    <location>
        <begin position="105"/>
        <end position="126"/>
    </location>
</feature>
<evidence type="ECO:0000313" key="7">
    <source>
        <dbReference type="Proteomes" id="UP001168990"/>
    </source>
</evidence>
<name>A0AA39FYS3_9HYME</name>
<evidence type="ECO:0000256" key="2">
    <source>
        <dbReference type="ARBA" id="ARBA00022692"/>
    </source>
</evidence>
<comment type="similarity">
    <text evidence="5">Belongs to the BI1 family.</text>
</comment>
<organism evidence="6 7">
    <name type="scientific">Microctonus aethiopoides</name>
    <dbReference type="NCBI Taxonomy" id="144406"/>
    <lineage>
        <taxon>Eukaryota</taxon>
        <taxon>Metazoa</taxon>
        <taxon>Ecdysozoa</taxon>
        <taxon>Arthropoda</taxon>
        <taxon>Hexapoda</taxon>
        <taxon>Insecta</taxon>
        <taxon>Pterygota</taxon>
        <taxon>Neoptera</taxon>
        <taxon>Endopterygota</taxon>
        <taxon>Hymenoptera</taxon>
        <taxon>Apocrita</taxon>
        <taxon>Ichneumonoidea</taxon>
        <taxon>Braconidae</taxon>
        <taxon>Euphorinae</taxon>
        <taxon>Microctonus</taxon>
    </lineage>
</organism>
<proteinExistence type="inferred from homology"/>
<feature type="transmembrane region" description="Helical" evidence="5">
    <location>
        <begin position="225"/>
        <end position="244"/>
    </location>
</feature>
<evidence type="ECO:0000256" key="1">
    <source>
        <dbReference type="ARBA" id="ARBA00004141"/>
    </source>
</evidence>
<keyword evidence="4 5" id="KW-0472">Membrane</keyword>
<dbReference type="PANTHER" id="PTHR23291">
    <property type="entry name" value="BAX INHIBITOR-RELATED"/>
    <property type="match status" value="1"/>
</dbReference>
<dbReference type="InterPro" id="IPR006214">
    <property type="entry name" value="Bax_inhibitor_1-related"/>
</dbReference>
<dbReference type="GO" id="GO:0016020">
    <property type="term" value="C:membrane"/>
    <property type="evidence" value="ECO:0007669"/>
    <property type="project" value="UniProtKB-SubCell"/>
</dbReference>
<evidence type="ECO:0000256" key="5">
    <source>
        <dbReference type="RuleBase" id="RU004379"/>
    </source>
</evidence>
<dbReference type="EMBL" id="JAQQBS010000001">
    <property type="protein sequence ID" value="KAK0177679.1"/>
    <property type="molecule type" value="Genomic_DNA"/>
</dbReference>
<protein>
    <recommendedName>
        <fullName evidence="8">Protein lifeguard 1</fullName>
    </recommendedName>
</protein>
<dbReference type="Proteomes" id="UP001168990">
    <property type="component" value="Unassembled WGS sequence"/>
</dbReference>
<comment type="subcellular location">
    <subcellularLocation>
        <location evidence="1">Membrane</location>
        <topology evidence="1">Multi-pass membrane protein</topology>
    </subcellularLocation>
</comment>
<keyword evidence="3 5" id="KW-1133">Transmembrane helix</keyword>
<dbReference type="Pfam" id="PF01027">
    <property type="entry name" value="Bax1-I"/>
    <property type="match status" value="1"/>
</dbReference>
<feature type="transmembrane region" description="Helical" evidence="5">
    <location>
        <begin position="168"/>
        <end position="188"/>
    </location>
</feature>
<dbReference type="PANTHER" id="PTHR23291:SF47">
    <property type="entry name" value="TRANSMEMBRANE BAX INHIBITOR MOTIF CONTAINING 7"/>
    <property type="match status" value="1"/>
</dbReference>
<accession>A0AA39FYS3</accession>
<feature type="transmembrane region" description="Helical" evidence="5">
    <location>
        <begin position="250"/>
        <end position="265"/>
    </location>
</feature>
<gene>
    <name evidence="6" type="ORF">PV328_001708</name>
</gene>
<evidence type="ECO:0008006" key="8">
    <source>
        <dbReference type="Google" id="ProtNLM"/>
    </source>
</evidence>
<keyword evidence="7" id="KW-1185">Reference proteome</keyword>
<dbReference type="CDD" id="cd10428">
    <property type="entry name" value="LFG_like"/>
    <property type="match status" value="1"/>
</dbReference>
<feature type="transmembrane region" description="Helical" evidence="5">
    <location>
        <begin position="194"/>
        <end position="213"/>
    </location>
</feature>
<reference evidence="6" key="2">
    <citation type="submission" date="2023-03" db="EMBL/GenBank/DDBJ databases">
        <authorList>
            <person name="Inwood S.N."/>
            <person name="Skelly J.G."/>
            <person name="Guhlin J."/>
            <person name="Harrop T.W.R."/>
            <person name="Goldson S.G."/>
            <person name="Dearden P.K."/>
        </authorList>
    </citation>
    <scope>NUCLEOTIDE SEQUENCE</scope>
    <source>
        <strain evidence="6">Irish</strain>
        <tissue evidence="6">Whole body</tissue>
    </source>
</reference>
<dbReference type="AlphaFoldDB" id="A0AA39FYS3"/>
<comment type="caution">
    <text evidence="6">The sequence shown here is derived from an EMBL/GenBank/DDBJ whole genome shotgun (WGS) entry which is preliminary data.</text>
</comment>
<reference evidence="6" key="1">
    <citation type="journal article" date="2023" name="bioRxiv">
        <title>Scaffold-level genome assemblies of two parasitoid biocontrol wasps reveal the parthenogenesis mechanism and an associated novel virus.</title>
        <authorList>
            <person name="Inwood S."/>
            <person name="Skelly J."/>
            <person name="Guhlin J."/>
            <person name="Harrop T."/>
            <person name="Goldson S."/>
            <person name="Dearden P."/>
        </authorList>
    </citation>
    <scope>NUCLEOTIDE SEQUENCE</scope>
    <source>
        <strain evidence="6">Irish</strain>
        <tissue evidence="6">Whole body</tissue>
    </source>
</reference>
<evidence type="ECO:0000256" key="4">
    <source>
        <dbReference type="ARBA" id="ARBA00023136"/>
    </source>
</evidence>